<evidence type="ECO:0000313" key="3">
    <source>
        <dbReference type="EMBL" id="KIH75689.1"/>
    </source>
</evidence>
<sequence>MKPTPAGSLYIAVTLVLGLAAVNTGNNLLYLLVAALLGLLIVSGVLGRANLIGLAAQLTLPEEIYAGVPTSAILSLTNRRRRARFLLTARLEGNNAHFSVIDPQAADEQSLSLNFAARGRRRIDGLRLSSPFPVGFFQRSAWLPLERDLIVLPHPVPCATPTSSQAQRSRGEAGTSRHGHDGDLLAVSDYSGREPLKLIHWKQSARHDAVKVKQLAATAARPLWVRLEDCPGATLEERLGNAVYLINLWWRSGRPLGLQIGAQTLAPGRGRRHRLRLLRELALYDAA</sequence>
<dbReference type="EMBL" id="JWJD01000008">
    <property type="protein sequence ID" value="KIH75689.1"/>
    <property type="molecule type" value="Genomic_DNA"/>
</dbReference>
<dbReference type="PANTHER" id="PTHR34351">
    <property type="entry name" value="SLR1927 PROTEIN-RELATED"/>
    <property type="match status" value="1"/>
</dbReference>
<evidence type="ECO:0000256" key="2">
    <source>
        <dbReference type="SAM" id="Phobius"/>
    </source>
</evidence>
<feature type="region of interest" description="Disordered" evidence="1">
    <location>
        <begin position="160"/>
        <end position="180"/>
    </location>
</feature>
<dbReference type="Proteomes" id="UP000035068">
    <property type="component" value="Unassembled WGS sequence"/>
</dbReference>
<gene>
    <name evidence="3" type="ORF">GFER_15305</name>
</gene>
<name>A0A0C2DQK0_9BACT</name>
<dbReference type="AlphaFoldDB" id="A0A0C2DQK0"/>
<dbReference type="PANTHER" id="PTHR34351:SF1">
    <property type="entry name" value="SLR1927 PROTEIN"/>
    <property type="match status" value="1"/>
</dbReference>
<evidence type="ECO:0000256" key="1">
    <source>
        <dbReference type="SAM" id="MobiDB-lite"/>
    </source>
</evidence>
<keyword evidence="2" id="KW-1133">Transmembrane helix</keyword>
<keyword evidence="2" id="KW-0472">Membrane</keyword>
<organism evidence="3 4">
    <name type="scientific">Geoalkalibacter ferrihydriticus DSM 17813</name>
    <dbReference type="NCBI Taxonomy" id="1121915"/>
    <lineage>
        <taxon>Bacteria</taxon>
        <taxon>Pseudomonadati</taxon>
        <taxon>Thermodesulfobacteriota</taxon>
        <taxon>Desulfuromonadia</taxon>
        <taxon>Desulfuromonadales</taxon>
        <taxon>Geoalkalibacteraceae</taxon>
        <taxon>Geoalkalibacter</taxon>
    </lineage>
</organism>
<protein>
    <submittedName>
        <fullName evidence="3">Uncharacterized protein</fullName>
    </submittedName>
</protein>
<evidence type="ECO:0000313" key="4">
    <source>
        <dbReference type="Proteomes" id="UP000035068"/>
    </source>
</evidence>
<comment type="caution">
    <text evidence="3">The sequence shown here is derived from an EMBL/GenBank/DDBJ whole genome shotgun (WGS) entry which is preliminary data.</text>
</comment>
<keyword evidence="4" id="KW-1185">Reference proteome</keyword>
<feature type="transmembrane region" description="Helical" evidence="2">
    <location>
        <begin position="30"/>
        <end position="51"/>
    </location>
</feature>
<accession>A0A0C2DQK0</accession>
<proteinExistence type="predicted"/>
<keyword evidence="2" id="KW-0812">Transmembrane</keyword>
<reference evidence="3 4" key="1">
    <citation type="submission" date="2014-12" db="EMBL/GenBank/DDBJ databases">
        <title>Genomes of Geoalkalibacter ferrihydriticus and Geoalkalibacter subterraneus, two haloalkaliphilic metal-reducing members of the Geobacteraceae.</title>
        <authorList>
            <person name="Badalamenti J.P."/>
            <person name="Torres C.I."/>
            <person name="Krajmalnik-Brown R."/>
            <person name="Bond D.R."/>
        </authorList>
    </citation>
    <scope>NUCLEOTIDE SEQUENCE [LARGE SCALE GENOMIC DNA]</scope>
    <source>
        <strain evidence="3 4">DSM 17813</strain>
    </source>
</reference>